<name>A0A150GZN8_GONPE</name>
<protein>
    <recommendedName>
        <fullName evidence="7">DNA mismatch repair protein S5 domain-containing protein</fullName>
    </recommendedName>
</protein>
<comment type="caution">
    <text evidence="8">The sequence shown here is derived from an EMBL/GenBank/DDBJ whole genome shotgun (WGS) entry which is preliminary data.</text>
</comment>
<evidence type="ECO:0000313" key="9">
    <source>
        <dbReference type="Proteomes" id="UP000075714"/>
    </source>
</evidence>
<dbReference type="GO" id="GO:0006298">
    <property type="term" value="P:mismatch repair"/>
    <property type="evidence" value="ECO:0007669"/>
    <property type="project" value="InterPro"/>
</dbReference>
<comment type="similarity">
    <text evidence="2">Belongs to the DNA mismatch repair MutL/HexB family.</text>
</comment>
<dbReference type="InterPro" id="IPR038973">
    <property type="entry name" value="MutL/Mlh/Pms-like"/>
</dbReference>
<dbReference type="GO" id="GO:0030983">
    <property type="term" value="F:mismatched DNA binding"/>
    <property type="evidence" value="ECO:0007669"/>
    <property type="project" value="InterPro"/>
</dbReference>
<feature type="compositionally biased region" description="Low complexity" evidence="6">
    <location>
        <begin position="407"/>
        <end position="425"/>
    </location>
</feature>
<keyword evidence="5" id="KW-0539">Nucleus</keyword>
<dbReference type="NCBIfam" id="TIGR00585">
    <property type="entry name" value="mutl"/>
    <property type="match status" value="1"/>
</dbReference>
<evidence type="ECO:0000256" key="3">
    <source>
        <dbReference type="ARBA" id="ARBA00022763"/>
    </source>
</evidence>
<evidence type="ECO:0000256" key="5">
    <source>
        <dbReference type="ARBA" id="ARBA00023242"/>
    </source>
</evidence>
<reference evidence="9" key="1">
    <citation type="journal article" date="2016" name="Nat. Commun.">
        <title>The Gonium pectorale genome demonstrates co-option of cell cycle regulation during the evolution of multicellularity.</title>
        <authorList>
            <person name="Hanschen E.R."/>
            <person name="Marriage T.N."/>
            <person name="Ferris P.J."/>
            <person name="Hamaji T."/>
            <person name="Toyoda A."/>
            <person name="Fujiyama A."/>
            <person name="Neme R."/>
            <person name="Noguchi H."/>
            <person name="Minakuchi Y."/>
            <person name="Suzuki M."/>
            <person name="Kawai-Toyooka H."/>
            <person name="Smith D.R."/>
            <person name="Sparks H."/>
            <person name="Anderson J."/>
            <person name="Bakaric R."/>
            <person name="Luria V."/>
            <person name="Karger A."/>
            <person name="Kirschner M.W."/>
            <person name="Durand P.M."/>
            <person name="Michod R.E."/>
            <person name="Nozaki H."/>
            <person name="Olson B.J."/>
        </authorList>
    </citation>
    <scope>NUCLEOTIDE SEQUENCE [LARGE SCALE GENOMIC DNA]</scope>
    <source>
        <strain evidence="9">NIES-2863</strain>
    </source>
</reference>
<dbReference type="GO" id="GO:0016887">
    <property type="term" value="F:ATP hydrolysis activity"/>
    <property type="evidence" value="ECO:0007669"/>
    <property type="project" value="InterPro"/>
</dbReference>
<comment type="subcellular location">
    <subcellularLocation>
        <location evidence="1">Nucleus</location>
    </subcellularLocation>
</comment>
<keyword evidence="9" id="KW-1185">Reference proteome</keyword>
<dbReference type="SUPFAM" id="SSF55874">
    <property type="entry name" value="ATPase domain of HSP90 chaperone/DNA topoisomerase II/histidine kinase"/>
    <property type="match status" value="1"/>
</dbReference>
<organism evidence="8 9">
    <name type="scientific">Gonium pectorale</name>
    <name type="common">Green alga</name>
    <dbReference type="NCBI Taxonomy" id="33097"/>
    <lineage>
        <taxon>Eukaryota</taxon>
        <taxon>Viridiplantae</taxon>
        <taxon>Chlorophyta</taxon>
        <taxon>core chlorophytes</taxon>
        <taxon>Chlorophyceae</taxon>
        <taxon>CS clade</taxon>
        <taxon>Chlamydomonadales</taxon>
        <taxon>Volvocaceae</taxon>
        <taxon>Gonium</taxon>
    </lineage>
</organism>
<dbReference type="Gene3D" id="3.30.230.10">
    <property type="match status" value="1"/>
</dbReference>
<keyword evidence="4" id="KW-0234">DNA repair</keyword>
<dbReference type="Pfam" id="PF16413">
    <property type="entry name" value="Mlh1_C"/>
    <property type="match status" value="1"/>
</dbReference>
<dbReference type="PROSITE" id="PS00058">
    <property type="entry name" value="DNA_MISMATCH_REPAIR_1"/>
    <property type="match status" value="1"/>
</dbReference>
<dbReference type="InterPro" id="IPR014721">
    <property type="entry name" value="Ribsml_uS5_D2-typ_fold_subgr"/>
</dbReference>
<dbReference type="OrthoDB" id="10254304at2759"/>
<feature type="region of interest" description="Disordered" evidence="6">
    <location>
        <begin position="608"/>
        <end position="661"/>
    </location>
</feature>
<feature type="domain" description="DNA mismatch repair protein S5" evidence="7">
    <location>
        <begin position="246"/>
        <end position="377"/>
    </location>
</feature>
<evidence type="ECO:0000256" key="2">
    <source>
        <dbReference type="ARBA" id="ARBA00006082"/>
    </source>
</evidence>
<dbReference type="GO" id="GO:0005524">
    <property type="term" value="F:ATP binding"/>
    <property type="evidence" value="ECO:0007669"/>
    <property type="project" value="InterPro"/>
</dbReference>
<dbReference type="InterPro" id="IPR020568">
    <property type="entry name" value="Ribosomal_Su5_D2-typ_SF"/>
</dbReference>
<feature type="compositionally biased region" description="Acidic residues" evidence="6">
    <location>
        <begin position="441"/>
        <end position="458"/>
    </location>
</feature>
<gene>
    <name evidence="8" type="ORF">GPECTOR_3g445</name>
</gene>
<accession>A0A150GZN8</accession>
<sequence length="839" mass="87144">MADFTSASAATEGGALAAAPPVAPAARAAASAAPPAIRKLDENVVNKIAAGEVIQRPASALKEMLENSLDAGSTQISVLVKEGGNKLLQITDNGCGIRKDDLPILCHRHTTSKLREFEDLQTLSTLGFRGEALCSISFVSHMSVTTMARGAQYGYRVNFKDSEMEPPGPRPVAAVPGTTISVEDLFFNVPTRRKALKSASEEYSHILDVVGRYAVYSTGVAISCRRAGESRPDISTTATGSRLDAVRAVYGADVARELLPLLLEAGGGTGPEVSVDGPLGLRVEGLLSGANYVTGKKTVLVLFINGRCVECSPLRRCLEGLYASLLPKAARPWLFLDVRLPPRQVEVNMHPTKREVGFMHQVEVIEEIRRAVEAKLLASNESRTFATTATLQTQLPFAPLAPPPPGSQRSPGQQQGSLEPGAAADAGDDAEECGGGGDAQRDEEEDGDDEEGERDEEAGAGRKGARAAKRRRVGQAAGTEGGAAPRRPAGGGSQPLPYRPEKLVRVDYRAGTLDTFVIKKGPAAGAPHQADGAAAVAEGSAAAAARAAATTAGGGAARKRSAAARTSGHAFLGREEGPETAEGRPLPPALVTAGVLGLGPYAGSAYAGTADGGEQGDADGGVGDQDPGVSSVAVAGHAGGGAGAGPRAPARRAPPPVETSDPTVLGLLGEVDSGAHTGLADLLREHTFVGVADGSLVLLQSGTRLYLVEAGQLSRDMMYQLALRRWEKPLPVRLEPPPLVSELVALGLQLLEARGEWQPEDGSPAELGELVTELLQQNGPELSRQLGLAVDEQGRLVSVPMLLEGLPPDPARLPDLVVALAKDVDWEAPLERARALAGA</sequence>
<dbReference type="Gene3D" id="3.30.565.10">
    <property type="entry name" value="Histidine kinase-like ATPase, C-terminal domain"/>
    <property type="match status" value="1"/>
</dbReference>
<feature type="compositionally biased region" description="Gly residues" evidence="6">
    <location>
        <begin position="610"/>
        <end position="623"/>
    </location>
</feature>
<dbReference type="STRING" id="33097.A0A150GZN8"/>
<proteinExistence type="inferred from homology"/>
<evidence type="ECO:0000313" key="8">
    <source>
        <dbReference type="EMBL" id="KXZ55311.1"/>
    </source>
</evidence>
<dbReference type="GO" id="GO:0032389">
    <property type="term" value="C:MutLalpha complex"/>
    <property type="evidence" value="ECO:0007669"/>
    <property type="project" value="TreeGrafter"/>
</dbReference>
<evidence type="ECO:0000256" key="4">
    <source>
        <dbReference type="ARBA" id="ARBA00023204"/>
    </source>
</evidence>
<feature type="compositionally biased region" description="Low complexity" evidence="6">
    <location>
        <begin position="474"/>
        <end position="488"/>
    </location>
</feature>
<evidence type="ECO:0000259" key="7">
    <source>
        <dbReference type="SMART" id="SM01340"/>
    </source>
</evidence>
<dbReference type="PANTHER" id="PTHR10073:SF12">
    <property type="entry name" value="DNA MISMATCH REPAIR PROTEIN MLH1"/>
    <property type="match status" value="1"/>
</dbReference>
<dbReference type="FunFam" id="3.30.230.10:FF:000014">
    <property type="entry name" value="DNA mismatch repair protein Mlh1"/>
    <property type="match status" value="1"/>
</dbReference>
<dbReference type="SUPFAM" id="SSF54211">
    <property type="entry name" value="Ribosomal protein S5 domain 2-like"/>
    <property type="match status" value="1"/>
</dbReference>
<feature type="compositionally biased region" description="Basic residues" evidence="6">
    <location>
        <begin position="463"/>
        <end position="473"/>
    </location>
</feature>
<dbReference type="Proteomes" id="UP000075714">
    <property type="component" value="Unassembled WGS sequence"/>
</dbReference>
<dbReference type="EMBL" id="LSYV01000004">
    <property type="protein sequence ID" value="KXZ55311.1"/>
    <property type="molecule type" value="Genomic_DNA"/>
</dbReference>
<dbReference type="FunFam" id="3.30.565.10:FF:000003">
    <property type="entry name" value="DNA mismatch repair endonuclease MutL"/>
    <property type="match status" value="1"/>
</dbReference>
<evidence type="ECO:0000256" key="6">
    <source>
        <dbReference type="SAM" id="MobiDB-lite"/>
    </source>
</evidence>
<feature type="compositionally biased region" description="Low complexity" evidence="6">
    <location>
        <begin position="624"/>
        <end position="636"/>
    </location>
</feature>
<dbReference type="InterPro" id="IPR013507">
    <property type="entry name" value="DNA_mismatch_S5_2-like"/>
</dbReference>
<dbReference type="InterPro" id="IPR002099">
    <property type="entry name" value="MutL/Mlh/PMS"/>
</dbReference>
<dbReference type="PANTHER" id="PTHR10073">
    <property type="entry name" value="DNA MISMATCH REPAIR PROTEIN MLH, PMS, MUTL"/>
    <property type="match status" value="1"/>
</dbReference>
<dbReference type="AlphaFoldDB" id="A0A150GZN8"/>
<dbReference type="SMART" id="SM01340">
    <property type="entry name" value="DNA_mis_repair"/>
    <property type="match status" value="1"/>
</dbReference>
<dbReference type="Pfam" id="PF13589">
    <property type="entry name" value="HATPase_c_3"/>
    <property type="match status" value="1"/>
</dbReference>
<keyword evidence="3" id="KW-0227">DNA damage</keyword>
<dbReference type="Pfam" id="PF01119">
    <property type="entry name" value="DNA_mis_repair"/>
    <property type="match status" value="1"/>
</dbReference>
<feature type="region of interest" description="Disordered" evidence="6">
    <location>
        <begin position="552"/>
        <end position="586"/>
    </location>
</feature>
<dbReference type="InterPro" id="IPR032189">
    <property type="entry name" value="Mlh1_C"/>
</dbReference>
<evidence type="ECO:0000256" key="1">
    <source>
        <dbReference type="ARBA" id="ARBA00004123"/>
    </source>
</evidence>
<dbReference type="InterPro" id="IPR036890">
    <property type="entry name" value="HATPase_C_sf"/>
</dbReference>
<dbReference type="CDD" id="cd16926">
    <property type="entry name" value="HATPase_MutL-MLH-PMS-like"/>
    <property type="match status" value="1"/>
</dbReference>
<dbReference type="InterPro" id="IPR014762">
    <property type="entry name" value="DNA_mismatch_repair_CS"/>
</dbReference>
<dbReference type="GO" id="GO:0140664">
    <property type="term" value="F:ATP-dependent DNA damage sensor activity"/>
    <property type="evidence" value="ECO:0007669"/>
    <property type="project" value="InterPro"/>
</dbReference>
<feature type="region of interest" description="Disordered" evidence="6">
    <location>
        <begin position="396"/>
        <end position="501"/>
    </location>
</feature>